<evidence type="ECO:0000313" key="2">
    <source>
        <dbReference type="Proteomes" id="UP000580891"/>
    </source>
</evidence>
<keyword evidence="2" id="KW-1185">Reference proteome</keyword>
<evidence type="ECO:0000313" key="1">
    <source>
        <dbReference type="EMBL" id="MBA2872829.1"/>
    </source>
</evidence>
<dbReference type="AlphaFoldDB" id="A0A7W0BY76"/>
<reference evidence="1 2" key="1">
    <citation type="submission" date="2020-07" db="EMBL/GenBank/DDBJ databases">
        <title>Genomic Encyclopedia of Type Strains, Phase IV (KMG-IV): sequencing the most valuable type-strain genomes for metagenomic binning, comparative biology and taxonomic classification.</title>
        <authorList>
            <person name="Goeker M."/>
        </authorList>
    </citation>
    <scope>NUCLEOTIDE SEQUENCE [LARGE SCALE GENOMIC DNA]</scope>
    <source>
        <strain evidence="1 2">DSM 25220</strain>
    </source>
</reference>
<sequence>MERHRINCYQCKHFYVTWDPKFPRGCRAFAFKSTMMPSVTVFQSSGKACMKFEPKQKK</sequence>
<proteinExistence type="predicted"/>
<name>A0A7W0BY76_9BACL</name>
<evidence type="ECO:0008006" key="3">
    <source>
        <dbReference type="Google" id="ProtNLM"/>
    </source>
</evidence>
<protein>
    <recommendedName>
        <fullName evidence="3">Uracil-DNA glycosylase</fullName>
    </recommendedName>
</protein>
<comment type="caution">
    <text evidence="1">The sequence shown here is derived from an EMBL/GenBank/DDBJ whole genome shotgun (WGS) entry which is preliminary data.</text>
</comment>
<dbReference type="EMBL" id="JACDUU010000009">
    <property type="protein sequence ID" value="MBA2872829.1"/>
    <property type="molecule type" value="Genomic_DNA"/>
</dbReference>
<organism evidence="1 2">
    <name type="scientific">[Anoxybacillus] calidus</name>
    <dbReference type="NCBI Taxonomy" id="575178"/>
    <lineage>
        <taxon>Bacteria</taxon>
        <taxon>Bacillati</taxon>
        <taxon>Bacillota</taxon>
        <taxon>Bacilli</taxon>
        <taxon>Bacillales</taxon>
        <taxon>Anoxybacillaceae</taxon>
        <taxon>Paranoxybacillus</taxon>
    </lineage>
</organism>
<dbReference type="Proteomes" id="UP000580891">
    <property type="component" value="Unassembled WGS sequence"/>
</dbReference>
<gene>
    <name evidence="1" type="ORF">HNQ85_003142</name>
</gene>
<accession>A0A7W0BY76</accession>